<sequence>MANTLKLPVADASSEKASWRVSPSYAFYHFGTSGASVCAASTVTHPLDLLKVRLQMQMVGQRGPLIGMRKLAMKLVETEGLRSLYTGLSPGLVRSVFYGGLRLGLYEPSLRVSELAFESPNILMKIVAGAFSGAVATAATNPVEVLKVRMQMGRLTTKGPIQEFRKIASEEGVTAFWKGAGPEMTRAALFTASQLATYDETKRFVIRWTSLEDGFFLHLIASTTAGAASTMATAPVDMVKTRLMLQRESKTAGAYKNGLHCFYQVLRTEGPRGLYKGAFALFTRVGPQTTITFILCEQLRGLVGLKAL</sequence>
<keyword evidence="7 8" id="KW-0472">Membrane</keyword>
<reference evidence="10 11" key="1">
    <citation type="journal article" date="2021" name="Nat. Commun.">
        <title>Incipient diploidization of the medicinal plant Perilla within 10,000 years.</title>
        <authorList>
            <person name="Zhang Y."/>
            <person name="Shen Q."/>
            <person name="Leng L."/>
            <person name="Zhang D."/>
            <person name="Chen S."/>
            <person name="Shi Y."/>
            <person name="Ning Z."/>
            <person name="Chen S."/>
        </authorList>
    </citation>
    <scope>NUCLEOTIDE SEQUENCE [LARGE SCALE GENOMIC DNA]</scope>
    <source>
        <strain evidence="11">cv. PC099</strain>
    </source>
</reference>
<feature type="repeat" description="Solcar" evidence="8">
    <location>
        <begin position="213"/>
        <end position="302"/>
    </location>
</feature>
<keyword evidence="5" id="KW-0677">Repeat</keyword>
<comment type="similarity">
    <text evidence="2 9">Belongs to the mitochondrial carrier (TC 2.A.29) family.</text>
</comment>
<dbReference type="PROSITE" id="PS50920">
    <property type="entry name" value="SOLCAR"/>
    <property type="match status" value="3"/>
</dbReference>
<dbReference type="SUPFAM" id="SSF103506">
    <property type="entry name" value="Mitochondrial carrier"/>
    <property type="match status" value="1"/>
</dbReference>
<evidence type="ECO:0000256" key="8">
    <source>
        <dbReference type="PROSITE-ProRule" id="PRU00282"/>
    </source>
</evidence>
<keyword evidence="11" id="KW-1185">Reference proteome</keyword>
<keyword evidence="4 8" id="KW-0812">Transmembrane</keyword>
<dbReference type="Proteomes" id="UP001190926">
    <property type="component" value="Unassembled WGS sequence"/>
</dbReference>
<evidence type="ECO:0000256" key="2">
    <source>
        <dbReference type="ARBA" id="ARBA00006375"/>
    </source>
</evidence>
<dbReference type="InterPro" id="IPR002067">
    <property type="entry name" value="MCP"/>
</dbReference>
<dbReference type="GO" id="GO:0016020">
    <property type="term" value="C:membrane"/>
    <property type="evidence" value="ECO:0007669"/>
    <property type="project" value="UniProtKB-SubCell"/>
</dbReference>
<evidence type="ECO:0000256" key="3">
    <source>
        <dbReference type="ARBA" id="ARBA00022448"/>
    </source>
</evidence>
<name>A0AAD4P0A1_PERFH</name>
<dbReference type="Gene3D" id="1.50.40.10">
    <property type="entry name" value="Mitochondrial carrier domain"/>
    <property type="match status" value="1"/>
</dbReference>
<dbReference type="InterPro" id="IPR023395">
    <property type="entry name" value="MCP_dom_sf"/>
</dbReference>
<evidence type="ECO:0000256" key="6">
    <source>
        <dbReference type="ARBA" id="ARBA00022989"/>
    </source>
</evidence>
<dbReference type="AlphaFoldDB" id="A0AAD4P0A1"/>
<keyword evidence="3 9" id="KW-0813">Transport</keyword>
<dbReference type="InterPro" id="IPR018108">
    <property type="entry name" value="MCP_transmembrane"/>
</dbReference>
<evidence type="ECO:0000256" key="9">
    <source>
        <dbReference type="RuleBase" id="RU000488"/>
    </source>
</evidence>
<dbReference type="EMBL" id="SDAM02001894">
    <property type="protein sequence ID" value="KAH6821799.1"/>
    <property type="molecule type" value="Genomic_DNA"/>
</dbReference>
<dbReference type="InterPro" id="IPR050391">
    <property type="entry name" value="Mito_Metabolite_Transporter"/>
</dbReference>
<accession>A0AAD4P0A1</accession>
<evidence type="ECO:0000256" key="1">
    <source>
        <dbReference type="ARBA" id="ARBA00004141"/>
    </source>
</evidence>
<dbReference type="PRINTS" id="PR00784">
    <property type="entry name" value="MTUNCOUPLING"/>
</dbReference>
<proteinExistence type="inferred from homology"/>
<evidence type="ECO:0000256" key="7">
    <source>
        <dbReference type="ARBA" id="ARBA00023136"/>
    </source>
</evidence>
<dbReference type="GO" id="GO:0022857">
    <property type="term" value="F:transmembrane transporter activity"/>
    <property type="evidence" value="ECO:0007669"/>
    <property type="project" value="UniProtKB-ARBA"/>
</dbReference>
<feature type="repeat" description="Solcar" evidence="8">
    <location>
        <begin position="23"/>
        <end position="112"/>
    </location>
</feature>
<evidence type="ECO:0000313" key="11">
    <source>
        <dbReference type="Proteomes" id="UP001190926"/>
    </source>
</evidence>
<evidence type="ECO:0000313" key="10">
    <source>
        <dbReference type="EMBL" id="KAH6821799.1"/>
    </source>
</evidence>
<dbReference type="Pfam" id="PF00153">
    <property type="entry name" value="Mito_carr"/>
    <property type="match status" value="3"/>
</dbReference>
<organism evidence="10 11">
    <name type="scientific">Perilla frutescens var. hirtella</name>
    <name type="common">Perilla citriodora</name>
    <name type="synonym">Perilla setoyensis</name>
    <dbReference type="NCBI Taxonomy" id="608512"/>
    <lineage>
        <taxon>Eukaryota</taxon>
        <taxon>Viridiplantae</taxon>
        <taxon>Streptophyta</taxon>
        <taxon>Embryophyta</taxon>
        <taxon>Tracheophyta</taxon>
        <taxon>Spermatophyta</taxon>
        <taxon>Magnoliopsida</taxon>
        <taxon>eudicotyledons</taxon>
        <taxon>Gunneridae</taxon>
        <taxon>Pentapetalae</taxon>
        <taxon>asterids</taxon>
        <taxon>lamiids</taxon>
        <taxon>Lamiales</taxon>
        <taxon>Lamiaceae</taxon>
        <taxon>Nepetoideae</taxon>
        <taxon>Elsholtzieae</taxon>
        <taxon>Perilla</taxon>
    </lineage>
</organism>
<keyword evidence="6" id="KW-1133">Transmembrane helix</keyword>
<evidence type="ECO:0000256" key="4">
    <source>
        <dbReference type="ARBA" id="ARBA00022692"/>
    </source>
</evidence>
<comment type="subcellular location">
    <subcellularLocation>
        <location evidence="1">Membrane</location>
        <topology evidence="1">Multi-pass membrane protein</topology>
    </subcellularLocation>
</comment>
<gene>
    <name evidence="10" type="ORF">C2S53_016811</name>
</gene>
<dbReference type="PANTHER" id="PTHR45618">
    <property type="entry name" value="MITOCHONDRIAL DICARBOXYLATE CARRIER-RELATED"/>
    <property type="match status" value="1"/>
</dbReference>
<evidence type="ECO:0000256" key="5">
    <source>
        <dbReference type="ARBA" id="ARBA00022737"/>
    </source>
</evidence>
<comment type="caution">
    <text evidence="10">The sequence shown here is derived from an EMBL/GenBank/DDBJ whole genome shotgun (WGS) entry which is preliminary data.</text>
</comment>
<feature type="repeat" description="Solcar" evidence="8">
    <location>
        <begin position="120"/>
        <end position="204"/>
    </location>
</feature>
<protein>
    <submittedName>
        <fullName evidence="10">Mitochondrial substrate carrier family protein</fullName>
    </submittedName>
</protein>